<dbReference type="Pfam" id="PF13845">
    <property type="entry name" value="Septum_form"/>
    <property type="match status" value="1"/>
</dbReference>
<reference evidence="3 4" key="1">
    <citation type="submission" date="2018-10" db="EMBL/GenBank/DDBJ databases">
        <title>Isolation, diversity and antifungal activity of actinobacteria from wheat.</title>
        <authorList>
            <person name="Han C."/>
        </authorList>
    </citation>
    <scope>NUCLEOTIDE SEQUENCE [LARGE SCALE GENOMIC DNA]</scope>
    <source>
        <strain evidence="3 4">NEAU-YY56</strain>
    </source>
</reference>
<organism evidence="3 4">
    <name type="scientific">Cellulomonas triticagri</name>
    <dbReference type="NCBI Taxonomy" id="2483352"/>
    <lineage>
        <taxon>Bacteria</taxon>
        <taxon>Bacillati</taxon>
        <taxon>Actinomycetota</taxon>
        <taxon>Actinomycetes</taxon>
        <taxon>Micrococcales</taxon>
        <taxon>Cellulomonadaceae</taxon>
        <taxon>Cellulomonas</taxon>
    </lineage>
</organism>
<dbReference type="OrthoDB" id="3628931at2"/>
<evidence type="ECO:0000259" key="2">
    <source>
        <dbReference type="Pfam" id="PF13845"/>
    </source>
</evidence>
<dbReference type="AlphaFoldDB" id="A0A3M2JK15"/>
<dbReference type="EMBL" id="RFFI01000037">
    <property type="protein sequence ID" value="RMI12481.1"/>
    <property type="molecule type" value="Genomic_DNA"/>
</dbReference>
<comment type="caution">
    <text evidence="3">The sequence shown here is derived from an EMBL/GenBank/DDBJ whole genome shotgun (WGS) entry which is preliminary data.</text>
</comment>
<dbReference type="RefSeq" id="WP_122149018.1">
    <property type="nucleotide sequence ID" value="NZ_RFFI01000037.1"/>
</dbReference>
<evidence type="ECO:0000256" key="1">
    <source>
        <dbReference type="SAM" id="SignalP"/>
    </source>
</evidence>
<keyword evidence="1" id="KW-0732">Signal</keyword>
<feature type="domain" description="Septum formation-related" evidence="2">
    <location>
        <begin position="57"/>
        <end position="158"/>
    </location>
</feature>
<accession>A0A3M2JK15</accession>
<feature type="chain" id="PRO_5017922462" description="Septum formation-related domain-containing protein" evidence="1">
    <location>
        <begin position="35"/>
        <end position="168"/>
    </location>
</feature>
<keyword evidence="4" id="KW-1185">Reference proteome</keyword>
<protein>
    <recommendedName>
        <fullName evidence="2">Septum formation-related domain-containing protein</fullName>
    </recommendedName>
</protein>
<gene>
    <name evidence="3" type="ORF">EBM89_08570</name>
</gene>
<dbReference type="PROSITE" id="PS51257">
    <property type="entry name" value="PROKAR_LIPOPROTEIN"/>
    <property type="match status" value="1"/>
</dbReference>
<dbReference type="Proteomes" id="UP000269289">
    <property type="component" value="Unassembled WGS sequence"/>
</dbReference>
<proteinExistence type="predicted"/>
<evidence type="ECO:0000313" key="3">
    <source>
        <dbReference type="EMBL" id="RMI12481.1"/>
    </source>
</evidence>
<name>A0A3M2JK15_9CELL</name>
<evidence type="ECO:0000313" key="4">
    <source>
        <dbReference type="Proteomes" id="UP000269289"/>
    </source>
</evidence>
<feature type="signal peptide" evidence="1">
    <location>
        <begin position="1"/>
        <end position="34"/>
    </location>
</feature>
<dbReference type="InterPro" id="IPR026004">
    <property type="entry name" value="Septum_form"/>
</dbReference>
<sequence length="168" mass="17678">MSPKSLVPRWSAVASTVLAGTVLLALGACTSADASEGPAAGTATTVPARPYVPAIQAGDCLDMDGLLSAAADEETLRTVRCDEPHDGEVYAQTEVLGAEDRDDVAVHAQEFCADQFVDFVGRAYDGTDLEVTFLHPTEDTWDQGDRSVRCIVMTRGAEVDTTLAGSGR</sequence>